<proteinExistence type="predicted"/>
<accession>A0AAE0PGX2</accession>
<protein>
    <submittedName>
        <fullName evidence="2">Uncharacterized protein</fullName>
    </submittedName>
</protein>
<organism evidence="2 3">
    <name type="scientific">Sordaria brevicollis</name>
    <dbReference type="NCBI Taxonomy" id="83679"/>
    <lineage>
        <taxon>Eukaryota</taxon>
        <taxon>Fungi</taxon>
        <taxon>Dikarya</taxon>
        <taxon>Ascomycota</taxon>
        <taxon>Pezizomycotina</taxon>
        <taxon>Sordariomycetes</taxon>
        <taxon>Sordariomycetidae</taxon>
        <taxon>Sordariales</taxon>
        <taxon>Sordariaceae</taxon>
        <taxon>Sordaria</taxon>
    </lineage>
</organism>
<keyword evidence="3" id="KW-1185">Reference proteome</keyword>
<reference evidence="2" key="1">
    <citation type="journal article" date="2023" name="Mol. Phylogenet. Evol.">
        <title>Genome-scale phylogeny and comparative genomics of the fungal order Sordariales.</title>
        <authorList>
            <person name="Hensen N."/>
            <person name="Bonometti L."/>
            <person name="Westerberg I."/>
            <person name="Brannstrom I.O."/>
            <person name="Guillou S."/>
            <person name="Cros-Aarteil S."/>
            <person name="Calhoun S."/>
            <person name="Haridas S."/>
            <person name="Kuo A."/>
            <person name="Mondo S."/>
            <person name="Pangilinan J."/>
            <person name="Riley R."/>
            <person name="LaButti K."/>
            <person name="Andreopoulos B."/>
            <person name="Lipzen A."/>
            <person name="Chen C."/>
            <person name="Yan M."/>
            <person name="Daum C."/>
            <person name="Ng V."/>
            <person name="Clum A."/>
            <person name="Steindorff A."/>
            <person name="Ohm R.A."/>
            <person name="Martin F."/>
            <person name="Silar P."/>
            <person name="Natvig D.O."/>
            <person name="Lalanne C."/>
            <person name="Gautier V."/>
            <person name="Ament-Velasquez S.L."/>
            <person name="Kruys A."/>
            <person name="Hutchinson M.I."/>
            <person name="Powell A.J."/>
            <person name="Barry K."/>
            <person name="Miller A.N."/>
            <person name="Grigoriev I.V."/>
            <person name="Debuchy R."/>
            <person name="Gladieux P."/>
            <person name="Hiltunen Thoren M."/>
            <person name="Johannesson H."/>
        </authorList>
    </citation>
    <scope>NUCLEOTIDE SEQUENCE</scope>
    <source>
        <strain evidence="2">FGSC 1904</strain>
    </source>
</reference>
<dbReference type="AlphaFoldDB" id="A0AAE0PGX2"/>
<feature type="compositionally biased region" description="Polar residues" evidence="1">
    <location>
        <begin position="1"/>
        <end position="10"/>
    </location>
</feature>
<evidence type="ECO:0000313" key="2">
    <source>
        <dbReference type="EMBL" id="KAK3399572.1"/>
    </source>
</evidence>
<sequence>MAMGSSSNIRYPQDPDSGDNLNAHGRKRVGLQPLNKSTTGTETSIWMNDFRPGTSNQKTTDTTYLRYILGLLSYSKGLGTHTFRGDFPITYAFLIFGYTGDYFRLLQDDVIARRLGNLIQAHWFNMKWLWKENHSFITGVGGKKFLRFLIRFRQALTGTHPVSVRDGTPAIQECLSNMISAIRDELGNEDGSEYTIFLDSNFIPAPENSVSKFHEGMLMMRTYITTWWRFTPAPFGLHGTKVLPLVEDPMRFKWTYGGNDIINPEPDRPRITHWPVDEDPAEEDMPIGPPQYTST</sequence>
<comment type="caution">
    <text evidence="2">The sequence shown here is derived from an EMBL/GenBank/DDBJ whole genome shotgun (WGS) entry which is preliminary data.</text>
</comment>
<gene>
    <name evidence="2" type="ORF">B0T20DRAFT_391136</name>
</gene>
<evidence type="ECO:0000256" key="1">
    <source>
        <dbReference type="SAM" id="MobiDB-lite"/>
    </source>
</evidence>
<evidence type="ECO:0000313" key="3">
    <source>
        <dbReference type="Proteomes" id="UP001281003"/>
    </source>
</evidence>
<reference evidence="2" key="2">
    <citation type="submission" date="2023-07" db="EMBL/GenBank/DDBJ databases">
        <authorList>
            <consortium name="Lawrence Berkeley National Laboratory"/>
            <person name="Haridas S."/>
            <person name="Hensen N."/>
            <person name="Bonometti L."/>
            <person name="Westerberg I."/>
            <person name="Brannstrom I.O."/>
            <person name="Guillou S."/>
            <person name="Cros-Aarteil S."/>
            <person name="Calhoun S."/>
            <person name="Kuo A."/>
            <person name="Mondo S."/>
            <person name="Pangilinan J."/>
            <person name="Riley R."/>
            <person name="LaButti K."/>
            <person name="Andreopoulos B."/>
            <person name="Lipzen A."/>
            <person name="Chen C."/>
            <person name="Yanf M."/>
            <person name="Daum C."/>
            <person name="Ng V."/>
            <person name="Clum A."/>
            <person name="Steindorff A."/>
            <person name="Ohm R."/>
            <person name="Martin F."/>
            <person name="Silar P."/>
            <person name="Natvig D."/>
            <person name="Lalanne C."/>
            <person name="Gautier V."/>
            <person name="Ament-velasquez S.L."/>
            <person name="Kruys A."/>
            <person name="Hutchinson M.I."/>
            <person name="Powell A.J."/>
            <person name="Barry K."/>
            <person name="Miller A.N."/>
            <person name="Grigoriev I.V."/>
            <person name="Debuchy R."/>
            <person name="Gladieux P."/>
            <person name="Thoren M.H."/>
            <person name="Johannesson H."/>
        </authorList>
    </citation>
    <scope>NUCLEOTIDE SEQUENCE</scope>
    <source>
        <strain evidence="2">FGSC 1904</strain>
    </source>
</reference>
<dbReference type="Proteomes" id="UP001281003">
    <property type="component" value="Unassembled WGS sequence"/>
</dbReference>
<feature type="region of interest" description="Disordered" evidence="1">
    <location>
        <begin position="1"/>
        <end position="37"/>
    </location>
</feature>
<name>A0AAE0PGX2_SORBR</name>
<dbReference type="EMBL" id="JAUTDP010000004">
    <property type="protein sequence ID" value="KAK3399572.1"/>
    <property type="molecule type" value="Genomic_DNA"/>
</dbReference>
<feature type="region of interest" description="Disordered" evidence="1">
    <location>
        <begin position="265"/>
        <end position="295"/>
    </location>
</feature>